<sequence length="606" mass="67981">MKSEKVRTVKDGPLSEEAIREELKRLLESAIFAQSDRLGRFLRFTVEQVLEGKQDALKEYAIGTEVYDRKPPYHPSRDSIVRSEARRLRAKLKEYYESEGEHDPIFIYFRLGSYVPVFRSREMLEREEKTSEDSNGRSEASPAGTAIAVIPFAAPSGSEFASAVAQGITDELVHRLMRAEGCRVIAASSMMHLGAQTADIPVLVEKLGVQIIFEGTVRLESNRIRVTARMVDANGFQMWSQQFEAEAEPDGLFRVQEQIAAAMVSRVAPRCPITRLIPSSTDPVNLKRYPAILAAEALLEEGSVADVEGALKRFETIAIADPEYARPYCGIAQCCYWMAQRGAPDSAHLVAKAKEAAERAMALEPSMIEAHTAYACALAMDWHWTEAEGEFERALTLGSHQGTYRQYSAFLSALGRFDEAWSYLQIAQQLDPFSYRQKVSYARFLYMSRLYEEAVEHFARPSSYGPLPLEVSALQALIEVQLGHHAEAMRLAQTLQRSVGRQPFFWGLIAEVVARCGEIEIAIKMIDDRRLFAPETPLSNFRRASLAVAIGDQGRAEKYLRQAFEEREAELPWAAVEPGFDEMRENGEFRSIVDAVVTSTPKAVRV</sequence>
<dbReference type="Gene3D" id="1.25.40.10">
    <property type="entry name" value="Tetratricopeptide repeat domain"/>
    <property type="match status" value="2"/>
</dbReference>
<dbReference type="InterPro" id="IPR011990">
    <property type="entry name" value="TPR-like_helical_dom_sf"/>
</dbReference>
<dbReference type="EMBL" id="JACHEB010000007">
    <property type="protein sequence ID" value="MBB5329796.1"/>
    <property type="molecule type" value="Genomic_DNA"/>
</dbReference>
<dbReference type="Proteomes" id="UP000535182">
    <property type="component" value="Unassembled WGS sequence"/>
</dbReference>
<organism evidence="1 2">
    <name type="scientific">Tunturiibacter gelidiferens</name>
    <dbReference type="NCBI Taxonomy" id="3069689"/>
    <lineage>
        <taxon>Bacteria</taxon>
        <taxon>Pseudomonadati</taxon>
        <taxon>Acidobacteriota</taxon>
        <taxon>Terriglobia</taxon>
        <taxon>Terriglobales</taxon>
        <taxon>Acidobacteriaceae</taxon>
        <taxon>Tunturiibacter</taxon>
    </lineage>
</organism>
<dbReference type="SUPFAM" id="SSF48452">
    <property type="entry name" value="TPR-like"/>
    <property type="match status" value="2"/>
</dbReference>
<name>A0A9X0U4T0_9BACT</name>
<evidence type="ECO:0000313" key="2">
    <source>
        <dbReference type="Proteomes" id="UP000535182"/>
    </source>
</evidence>
<protein>
    <submittedName>
        <fullName evidence="1">TolB-like protein</fullName>
    </submittedName>
</protein>
<keyword evidence="2" id="KW-1185">Reference proteome</keyword>
<accession>A0A9X0U4T0</accession>
<comment type="caution">
    <text evidence="1">The sequence shown here is derived from an EMBL/GenBank/DDBJ whole genome shotgun (WGS) entry which is preliminary data.</text>
</comment>
<dbReference type="Gene3D" id="3.40.50.10070">
    <property type="entry name" value="TolB, N-terminal domain"/>
    <property type="match status" value="1"/>
</dbReference>
<dbReference type="AlphaFoldDB" id="A0A9X0U4T0"/>
<gene>
    <name evidence="1" type="ORF">HDF14_003418</name>
</gene>
<reference evidence="1 2" key="1">
    <citation type="submission" date="2020-08" db="EMBL/GenBank/DDBJ databases">
        <title>Genomic Encyclopedia of Type Strains, Phase IV (KMG-V): Genome sequencing to study the core and pangenomes of soil and plant-associated prokaryotes.</title>
        <authorList>
            <person name="Whitman W."/>
        </authorList>
    </citation>
    <scope>NUCLEOTIDE SEQUENCE [LARGE SCALE GENOMIC DNA]</scope>
    <source>
        <strain evidence="1 2">X5P2</strain>
    </source>
</reference>
<proteinExistence type="predicted"/>
<evidence type="ECO:0000313" key="1">
    <source>
        <dbReference type="EMBL" id="MBB5329796.1"/>
    </source>
</evidence>